<dbReference type="GO" id="GO:0050982">
    <property type="term" value="P:detection of mechanical stimulus"/>
    <property type="evidence" value="ECO:0007669"/>
    <property type="project" value="TreeGrafter"/>
</dbReference>
<dbReference type="GO" id="GO:0005262">
    <property type="term" value="F:calcium channel activity"/>
    <property type="evidence" value="ECO:0007669"/>
    <property type="project" value="TreeGrafter"/>
</dbReference>
<dbReference type="Proteomes" id="UP000887565">
    <property type="component" value="Unplaced"/>
</dbReference>
<dbReference type="Pfam" id="PF01825">
    <property type="entry name" value="GPS"/>
    <property type="match status" value="1"/>
</dbReference>
<evidence type="ECO:0000256" key="6">
    <source>
        <dbReference type="SAM" id="Phobius"/>
    </source>
</evidence>
<dbReference type="InterPro" id="IPR051223">
    <property type="entry name" value="Polycystin"/>
</dbReference>
<comment type="caution">
    <text evidence="5">Lacks conserved residue(s) required for the propagation of feature annotation.</text>
</comment>
<dbReference type="SUPFAM" id="SSF49723">
    <property type="entry name" value="Lipase/lipooxygenase domain (PLAT/LH2 domain)"/>
    <property type="match status" value="1"/>
</dbReference>
<evidence type="ECO:0000259" key="8">
    <source>
        <dbReference type="PROSITE" id="PS50095"/>
    </source>
</evidence>
<dbReference type="SUPFAM" id="SSF49299">
    <property type="entry name" value="PKD domain"/>
    <property type="match status" value="1"/>
</dbReference>
<evidence type="ECO:0000256" key="1">
    <source>
        <dbReference type="ARBA" id="ARBA00004370"/>
    </source>
</evidence>
<keyword evidence="3 6" id="KW-1133">Transmembrane helix</keyword>
<feature type="domain" description="PKD" evidence="7">
    <location>
        <begin position="253"/>
        <end position="303"/>
    </location>
</feature>
<evidence type="ECO:0000313" key="10">
    <source>
        <dbReference type="WBParaSite" id="nRc.2.0.1.t30849-RA"/>
    </source>
</evidence>
<dbReference type="InterPro" id="IPR002859">
    <property type="entry name" value="PKD/REJ-like"/>
</dbReference>
<dbReference type="Pfam" id="PF01477">
    <property type="entry name" value="PLAT"/>
    <property type="match status" value="1"/>
</dbReference>
<dbReference type="CDD" id="cd00146">
    <property type="entry name" value="PKD"/>
    <property type="match status" value="1"/>
</dbReference>
<protein>
    <submittedName>
        <fullName evidence="10">Uncharacterized protein</fullName>
    </submittedName>
</protein>
<comment type="subcellular location">
    <subcellularLocation>
        <location evidence="1">Membrane</location>
    </subcellularLocation>
</comment>
<accession>A0A915JXV8</accession>
<feature type="transmembrane region" description="Helical" evidence="6">
    <location>
        <begin position="1477"/>
        <end position="1494"/>
    </location>
</feature>
<dbReference type="GO" id="GO:0016020">
    <property type="term" value="C:membrane"/>
    <property type="evidence" value="ECO:0007669"/>
    <property type="project" value="UniProtKB-SubCell"/>
</dbReference>
<feature type="transmembrane region" description="Helical" evidence="6">
    <location>
        <begin position="1589"/>
        <end position="1610"/>
    </location>
</feature>
<evidence type="ECO:0000313" key="9">
    <source>
        <dbReference type="Proteomes" id="UP000887565"/>
    </source>
</evidence>
<keyword evidence="4 6" id="KW-0472">Membrane</keyword>
<feature type="transmembrane region" description="Helical" evidence="6">
    <location>
        <begin position="1679"/>
        <end position="1698"/>
    </location>
</feature>
<dbReference type="PROSITE" id="PS50093">
    <property type="entry name" value="PKD"/>
    <property type="match status" value="1"/>
</dbReference>
<dbReference type="Gene3D" id="2.60.60.20">
    <property type="entry name" value="PLAT/LH2 domain"/>
    <property type="match status" value="1"/>
</dbReference>
<feature type="transmembrane region" description="Helical" evidence="6">
    <location>
        <begin position="1220"/>
        <end position="1240"/>
    </location>
</feature>
<feature type="transmembrane region" description="Helical" evidence="6">
    <location>
        <begin position="1432"/>
        <end position="1451"/>
    </location>
</feature>
<dbReference type="InterPro" id="IPR035986">
    <property type="entry name" value="PKD_dom_sf"/>
</dbReference>
<dbReference type="Pfam" id="PF02010">
    <property type="entry name" value="REJ"/>
    <property type="match status" value="1"/>
</dbReference>
<dbReference type="PROSITE" id="PS50095">
    <property type="entry name" value="PLAT"/>
    <property type="match status" value="1"/>
</dbReference>
<dbReference type="PANTHER" id="PTHR10877:SF150">
    <property type="entry name" value="REJ DOMAIN-CONTAINING PROTEIN"/>
    <property type="match status" value="1"/>
</dbReference>
<evidence type="ECO:0000259" key="7">
    <source>
        <dbReference type="PROSITE" id="PS50093"/>
    </source>
</evidence>
<dbReference type="SMART" id="SM00308">
    <property type="entry name" value="LH2"/>
    <property type="match status" value="1"/>
</dbReference>
<dbReference type="Gene3D" id="2.60.220.50">
    <property type="match status" value="1"/>
</dbReference>
<evidence type="ECO:0000256" key="4">
    <source>
        <dbReference type="ARBA" id="ARBA00023136"/>
    </source>
</evidence>
<keyword evidence="2 6" id="KW-0812">Transmembrane</keyword>
<evidence type="ECO:0000256" key="5">
    <source>
        <dbReference type="PROSITE-ProRule" id="PRU00152"/>
    </source>
</evidence>
<proteinExistence type="predicted"/>
<name>A0A915JXV8_ROMCU</name>
<dbReference type="InterPro" id="IPR036392">
    <property type="entry name" value="PLAT/LH2_dom_sf"/>
</dbReference>
<dbReference type="InterPro" id="IPR000601">
    <property type="entry name" value="PKD_dom"/>
</dbReference>
<dbReference type="SMART" id="SM00303">
    <property type="entry name" value="GPS"/>
    <property type="match status" value="1"/>
</dbReference>
<feature type="domain" description="PLAT" evidence="8">
    <location>
        <begin position="1265"/>
        <end position="1386"/>
    </location>
</feature>
<keyword evidence="9" id="KW-1185">Reference proteome</keyword>
<reference evidence="10" key="1">
    <citation type="submission" date="2022-11" db="UniProtKB">
        <authorList>
            <consortium name="WormBaseParasite"/>
        </authorList>
    </citation>
    <scope>IDENTIFICATION</scope>
</reference>
<dbReference type="InterPro" id="IPR000203">
    <property type="entry name" value="GPS"/>
</dbReference>
<dbReference type="InterPro" id="IPR046338">
    <property type="entry name" value="GAIN_dom_sf"/>
</dbReference>
<feature type="transmembrane region" description="Helical" evidence="6">
    <location>
        <begin position="1552"/>
        <end position="1574"/>
    </location>
</feature>
<dbReference type="PANTHER" id="PTHR10877">
    <property type="entry name" value="POLYCYSTIN FAMILY MEMBER"/>
    <property type="match status" value="1"/>
</dbReference>
<organism evidence="9 10">
    <name type="scientific">Romanomermis culicivorax</name>
    <name type="common">Nematode worm</name>
    <dbReference type="NCBI Taxonomy" id="13658"/>
    <lineage>
        <taxon>Eukaryota</taxon>
        <taxon>Metazoa</taxon>
        <taxon>Ecdysozoa</taxon>
        <taxon>Nematoda</taxon>
        <taxon>Enoplea</taxon>
        <taxon>Dorylaimia</taxon>
        <taxon>Mermithida</taxon>
        <taxon>Mermithoidea</taxon>
        <taxon>Mermithidae</taxon>
        <taxon>Romanomermis</taxon>
    </lineage>
</organism>
<evidence type="ECO:0000256" key="3">
    <source>
        <dbReference type="ARBA" id="ARBA00022989"/>
    </source>
</evidence>
<evidence type="ECO:0000256" key="2">
    <source>
        <dbReference type="ARBA" id="ARBA00022692"/>
    </source>
</evidence>
<dbReference type="InterPro" id="IPR001024">
    <property type="entry name" value="PLAT/LH2_dom"/>
</dbReference>
<sequence length="1824" mass="204996">MAAPQKLQKPIHTTKVVPRGEVVCPSSICDYCFATNNCSNPSCPPSTIKPSLMSFNCPASRDLYFNALDEICYSAVDGSRAAPYTRYSVDYDYSLYDFNTWSLTTGVLVQGNNWFPLFTPSNRIPVNPGCALGYQPISGLIGYRVAATYSEEADDFVHLSAGYADQPVRARHFLKAYCFQSQNITFTKSWSQEGQYNVNVTLTDPTRNNVTILPSASVLVEIEFLVECPSLAILNRTIICSVLSPNISVDGYYAWAFGDGSLINFSTNRQVSYAYIASGVYQITVLRQSFSGFISTFKTNITVINCLCCPPYLTPLILSTDLLTPYTFYRYQTIYQDVLIQLSCSTTLKNSKIWAVRQVDPIDPTTIIRALTIDRLHQNDSFLTIDPYVLDFGLYEVNFTSFNYDDDLSTSLTPKATKYLSQATERLDPSVCVVCSNPRGWRVRKVTFGDRLEPFEIIMETTETLPGNYPIASSILGYFEVIPASITVVIYKNLSRIIISSNDTQFTSFVWSCVKVGSTMTSSSLDPDLNSWITNCDAGGGTTSLSVRISQQFFASTSFTDPMLVNFLYTSPQLISNFAQIKLIAMTPPAPGNCSINATNVRSIDDNVFLACSNWTSNYGIDFYFLYVLHPDGSILKLYAGPKFLHSVTLPAGLAAFRYQYSLMVTVYDYYGSSTDYNISAMQVMPYTNGFTENLLDQLNLHFAECNEFSVLLYVVSLATSLNTFYYSMPGWPALPAQTLVCSGYYGFMATCDSRSYSAFLRNQMLSALEQSTRRPRILLDISTISTAIFTLTTVIADVGIDGQQNAATMLIRMTSLLNQNYRRSSPNIDSAISRDYFKLTGNLLSVINYGIDFSTNVGDQVELQLYEYNNFDSSLPEDPNDIVYYEEMTLPEWQADAGRRAQLKVVSVALTIALYGIDQTAKNMSSIIQKAVDAMSMTLLYDSVLSNNSVTITIANGTMILQYCRIGDLIDHYDLLNESLIDFPAFCDSNPKISVCGPTIPIQSKGSFFKFPINLTYLNQNLSRIQDVHVTPALPKTQILKIHKIDSWKPNASLQLEFTPDDRSLSFAIFILNTEKDANDYVGPSNSNFSAFTLAFSYPFYWILSSDDLAQSTGIFYIGVGMLTSSSTPNAIEIGGHYFLQAFPTGYDLKVTAPSCLFYAKNDRHWEPPGCHVVGLSTADQSLSCSCYHLTVFGGGFFVPPNNVDFAFVFTHADFDQNITIYATIIIILLTYATLFIYCRVKDRKDITKLACVPLPENDISDRYIYEVVTSTGLMKGAATDSKVSFITSGSSGSSGTRNFGHPLGKEYIFRRGMVNHFILTCRRSLGDLHSVRIWHDNSGQGEFSGWFLNEIVIFDVQTSRKFLFVCNEWLAVDHADSCTDRVIPVADERKEVEFNRIFSNFTRQSLVDDHMWLSVFTRPLGTRFTRVQRLSCCFCFLTVSMLTSALWYGTRFGTLSEGYQIGPIYISDTEIKVGFFNNSIMIPLTFVLVNMFRKSSPRKKKPSRFSGFVNQITSSNNQGDQVFQPSQSAGQDGANVATRKSFLLPWWCRIFAWLLVILISIVCLVFTAFYAIEFGDNKTRRWLCSTILTFFVSVFFIQPIKITITSLFSALACRKKPGVYDADWIQDQDNPPKMIYYESITDHDVSSLSNLTDPPDNSKLEDLKRERQIELKMYADLREIFSTIFYICILIVLAYGNRGQEFYSHQANLYNLFLAPNDPNSALITQVKTINTYWQWAKTVLAPALRAPHYINGEPNIMERGFIVDHTNRLLGHAIMRQVRIQPTDWIIDIKASCFSRQLVDGRLMLALVDDLKPDVPERISC</sequence>
<dbReference type="WBParaSite" id="nRc.2.0.1.t30849-RA">
    <property type="protein sequence ID" value="nRc.2.0.1.t30849-RA"/>
    <property type="gene ID" value="nRc.2.0.1.g30849"/>
</dbReference>